<evidence type="ECO:0000313" key="3">
    <source>
        <dbReference type="EMBL" id="EPE10982.1"/>
    </source>
</evidence>
<dbReference type="VEuPathDB" id="FungiDB:F503_06077"/>
<evidence type="ECO:0000313" key="4">
    <source>
        <dbReference type="Proteomes" id="UP000016923"/>
    </source>
</evidence>
<dbReference type="OMA" id="WYSPWAW"/>
<gene>
    <name evidence="3" type="ORF">F503_06077</name>
</gene>
<feature type="compositionally biased region" description="Polar residues" evidence="1">
    <location>
        <begin position="243"/>
        <end position="283"/>
    </location>
</feature>
<dbReference type="PANTHER" id="PTHR47349">
    <property type="entry name" value="CHROMOSOME 8, WHOLE GENOME SHOTGUN SEQUENCE"/>
    <property type="match status" value="1"/>
</dbReference>
<feature type="compositionally biased region" description="Polar residues" evidence="1">
    <location>
        <begin position="400"/>
        <end position="411"/>
    </location>
</feature>
<protein>
    <recommendedName>
        <fullName evidence="2">YMC020W-like alpha/beta hydrolase domain-containing protein</fullName>
    </recommendedName>
</protein>
<dbReference type="InterPro" id="IPR058933">
    <property type="entry name" value="YMC020W-like_ab_hydrolase"/>
</dbReference>
<feature type="compositionally biased region" description="Low complexity" evidence="1">
    <location>
        <begin position="166"/>
        <end position="179"/>
    </location>
</feature>
<accession>S3CDH0</accession>
<keyword evidence="4" id="KW-1185">Reference proteome</keyword>
<dbReference type="PANTHER" id="PTHR47349:SF1">
    <property type="entry name" value="AER328WP"/>
    <property type="match status" value="1"/>
</dbReference>
<dbReference type="InterPro" id="IPR058934">
    <property type="entry name" value="YMC020W-like"/>
</dbReference>
<sequence>MSPRKRPRATPSDAPPPPAPSSSITAVPTPIPSQENSTASSNNDASTDSLVAHSPTSSVAPSIDSTASRYASLKESKTKTRSWYGSWPRAPKSSASTQVARETILGGTSKPNTAANFSRYESRKPDGADGDTLDVGSLTLSRKSSTLTLGGPKSNKSTGSALKHASTQNSSTTSVNTPTIAVEAATPTKGTLKGKPSIPDVKLGPPVGLPPLPGTKPKPESKAAALANAAAAAADKAIAAVSISTSPAKATTTAVPSASPQTPSKALSTTGDGAAPSTPSVPTAQEAAPSQGWLSWVSRKETPVPKQPVPEDAAPESPEQQKTEEPQHITIASEEQTKIAPDESAPERPTTSSGMWSYFWGGSEQATPSAIAEARPEDSTSRDVAMQDAPSAPIPVPVTVNASNTTKRVSNSPAPPATATASAGSTWAFWSRDSRKNTTVTGKSPSSSEPGEIAVIGDRSEAHPTPAAGVKMSDQPSSKASSMKDVNMKEAGTTASAKKSKRLRPKSMEIDDIAPGPGTPPPEAQAPGAKGAYNTNASAVGSTKGQQNPSKAGPPNMLLPSFRSTYRMKENPSILRQITQYLMPIQENAKPTHLFLAREPPRVRKAVAIGVHGLFPAAYLRPMIGQPTGTSIRFANHAAEATRRWADSHGYEDCEIEKIALEGEGKIADRVDNLWKLMLNWIDHIRGADLVVLACHSQGVPVGFMLLAKLIDLGIVTTARIGVCAMAGVSLGPFPDYKSGLGILMGSAGELWDFGNPESEVSKRYAHALKTALNYGVRVTFVGSIDDQVVPLERQSSIYSPVHHPYVYRAVFVDGRIHAPDFIAHLIGFACKLRNLGVSDHGLVRELSVPLAGSLYSGEGHSRLYDETQVYDLALSHTLETADLDSSTKASMSCEIKKHEGLTSPNPYVLPWIMRGLLEEDFVKTELHSETAELVRQFDEWKPVTKALKDVKYRLEAVQSKL</sequence>
<dbReference type="eggNOG" id="ENOG502QR2T">
    <property type="taxonomic scope" value="Eukaryota"/>
</dbReference>
<dbReference type="OrthoDB" id="5598028at2759"/>
<name>S3CDH0_OPHP1</name>
<feature type="compositionally biased region" description="Pro residues" evidence="1">
    <location>
        <begin position="207"/>
        <end position="216"/>
    </location>
</feature>
<reference evidence="3 4" key="1">
    <citation type="journal article" date="2013" name="BMC Genomics">
        <title>The genome and transcriptome of the pine saprophyte Ophiostoma piceae, and a comparison with the bark beetle-associated pine pathogen Grosmannia clavigera.</title>
        <authorList>
            <person name="Haridas S."/>
            <person name="Wang Y."/>
            <person name="Lim L."/>
            <person name="Massoumi Alamouti S."/>
            <person name="Jackman S."/>
            <person name="Docking R."/>
            <person name="Robertson G."/>
            <person name="Birol I."/>
            <person name="Bohlmann J."/>
            <person name="Breuil C."/>
        </authorList>
    </citation>
    <scope>NUCLEOTIDE SEQUENCE [LARGE SCALE GENOMIC DNA]</scope>
    <source>
        <strain evidence="3 4">UAMH 11346</strain>
    </source>
</reference>
<feature type="compositionally biased region" description="Low complexity" evidence="1">
    <location>
        <begin position="21"/>
        <end position="49"/>
    </location>
</feature>
<feature type="compositionally biased region" description="Polar residues" evidence="1">
    <location>
        <begin position="533"/>
        <end position="550"/>
    </location>
</feature>
<dbReference type="EMBL" id="KE148146">
    <property type="protein sequence ID" value="EPE10982.1"/>
    <property type="molecule type" value="Genomic_DNA"/>
</dbReference>
<evidence type="ECO:0000259" key="2">
    <source>
        <dbReference type="Pfam" id="PF26147"/>
    </source>
</evidence>
<dbReference type="Pfam" id="PF26147">
    <property type="entry name" value="AB_HYDROLASE_YMC0-YMC35"/>
    <property type="match status" value="1"/>
</dbReference>
<organism evidence="3 4">
    <name type="scientific">Ophiostoma piceae (strain UAMH 11346)</name>
    <name type="common">Sap stain fungus</name>
    <dbReference type="NCBI Taxonomy" id="1262450"/>
    <lineage>
        <taxon>Eukaryota</taxon>
        <taxon>Fungi</taxon>
        <taxon>Dikarya</taxon>
        <taxon>Ascomycota</taxon>
        <taxon>Pezizomycotina</taxon>
        <taxon>Sordariomycetes</taxon>
        <taxon>Sordariomycetidae</taxon>
        <taxon>Ophiostomatales</taxon>
        <taxon>Ophiostomataceae</taxon>
        <taxon>Ophiostoma</taxon>
    </lineage>
</organism>
<proteinExistence type="predicted"/>
<feature type="region of interest" description="Disordered" evidence="1">
    <location>
        <begin position="1"/>
        <end position="223"/>
    </location>
</feature>
<feature type="compositionally biased region" description="Polar residues" evidence="1">
    <location>
        <begin position="54"/>
        <end position="69"/>
    </location>
</feature>
<dbReference type="AlphaFoldDB" id="S3CDH0"/>
<feature type="compositionally biased region" description="Polar residues" evidence="1">
    <location>
        <begin position="437"/>
        <end position="449"/>
    </location>
</feature>
<feature type="domain" description="YMC020W-like alpha/beta hydrolase" evidence="2">
    <location>
        <begin position="559"/>
        <end position="921"/>
    </location>
</feature>
<dbReference type="HOGENOM" id="CLU_010834_0_1_1"/>
<feature type="compositionally biased region" description="Low complexity" evidence="1">
    <location>
        <begin position="136"/>
        <end position="151"/>
    </location>
</feature>
<feature type="region of interest" description="Disordered" evidence="1">
    <location>
        <begin position="243"/>
        <end position="559"/>
    </location>
</feature>
<feature type="compositionally biased region" description="Low complexity" evidence="1">
    <location>
        <begin position="417"/>
        <end position="428"/>
    </location>
</feature>
<dbReference type="Proteomes" id="UP000016923">
    <property type="component" value="Unassembled WGS sequence"/>
</dbReference>
<evidence type="ECO:0000256" key="1">
    <source>
        <dbReference type="SAM" id="MobiDB-lite"/>
    </source>
</evidence>